<dbReference type="SUPFAM" id="SSF48452">
    <property type="entry name" value="TPR-like"/>
    <property type="match status" value="1"/>
</dbReference>
<evidence type="ECO:0008006" key="4">
    <source>
        <dbReference type="Google" id="ProtNLM"/>
    </source>
</evidence>
<evidence type="ECO:0000256" key="1">
    <source>
        <dbReference type="SAM" id="MobiDB-lite"/>
    </source>
</evidence>
<keyword evidence="3" id="KW-1185">Reference proteome</keyword>
<feature type="region of interest" description="Disordered" evidence="1">
    <location>
        <begin position="183"/>
        <end position="216"/>
    </location>
</feature>
<dbReference type="RefSeq" id="WP_272144908.1">
    <property type="nucleotide sequence ID" value="NZ_JAQNDM010000002.1"/>
</dbReference>
<evidence type="ECO:0000313" key="2">
    <source>
        <dbReference type="EMBL" id="MDC0714312.1"/>
    </source>
</evidence>
<dbReference type="InterPro" id="IPR011990">
    <property type="entry name" value="TPR-like_helical_dom_sf"/>
</dbReference>
<organism evidence="2 3">
    <name type="scientific">Stigmatella ashevillensis</name>
    <dbReference type="NCBI Taxonomy" id="2995309"/>
    <lineage>
        <taxon>Bacteria</taxon>
        <taxon>Pseudomonadati</taxon>
        <taxon>Myxococcota</taxon>
        <taxon>Myxococcia</taxon>
        <taxon>Myxococcales</taxon>
        <taxon>Cystobacterineae</taxon>
        <taxon>Archangiaceae</taxon>
        <taxon>Stigmatella</taxon>
    </lineage>
</organism>
<dbReference type="Proteomes" id="UP001221838">
    <property type="component" value="Unassembled WGS sequence"/>
</dbReference>
<sequence length="320" mass="34662">MHPLLLLTLLSASDLRLDQGEKLLAARDCEGLHALFAPAERPAASPAAAARLLVRGASTCRKQDTLMAFALTERALALAPDDVDVRTAHAESLLSVEERTAAARLLDETLHAHPKDAVRAQLLRAQLASEESESALVVRLAESLVNHPEHGAQARALLARHQTALQSDAEAREALAREEHALAERAAQTSSEDTPRAPRAQSEAWSTRGTLKTGGQRTFRTRNIQAGFTYIFHATGSCTAPAPKGRKSRLAPPADLFGQDFRVRIGTQEPLHLKVGLKPERNTLSFHADEDNPQIFLEDRTGTRPGGPHCTISDVAVRVP</sequence>
<comment type="caution">
    <text evidence="2">The sequence shown here is derived from an EMBL/GenBank/DDBJ whole genome shotgun (WGS) entry which is preliminary data.</text>
</comment>
<accession>A0ABT5DKW9</accession>
<feature type="compositionally biased region" description="Polar residues" evidence="1">
    <location>
        <begin position="203"/>
        <end position="216"/>
    </location>
</feature>
<name>A0ABT5DKW9_9BACT</name>
<protein>
    <recommendedName>
        <fullName evidence="4">Tetratricopeptide repeat protein</fullName>
    </recommendedName>
</protein>
<gene>
    <name evidence="2" type="ORF">POL68_37980</name>
</gene>
<proteinExistence type="predicted"/>
<evidence type="ECO:0000313" key="3">
    <source>
        <dbReference type="Proteomes" id="UP001221838"/>
    </source>
</evidence>
<reference evidence="2 3" key="1">
    <citation type="submission" date="2022-11" db="EMBL/GenBank/DDBJ databases">
        <title>Minimal conservation of predation-associated metabolite biosynthetic gene clusters underscores biosynthetic potential of Myxococcota including descriptions for ten novel species: Archangium lansinium sp. nov., Myxococcus landrumus sp. nov., Nannocystis bai.</title>
        <authorList>
            <person name="Ahearne A."/>
            <person name="Stevens C."/>
            <person name="Dowd S."/>
        </authorList>
    </citation>
    <scope>NUCLEOTIDE SEQUENCE [LARGE SCALE GENOMIC DNA]</scope>
    <source>
        <strain evidence="2 3">NCWAL01</strain>
    </source>
</reference>
<dbReference type="Gene3D" id="1.25.40.10">
    <property type="entry name" value="Tetratricopeptide repeat domain"/>
    <property type="match status" value="1"/>
</dbReference>
<dbReference type="EMBL" id="JAQNDM010000002">
    <property type="protein sequence ID" value="MDC0714312.1"/>
    <property type="molecule type" value="Genomic_DNA"/>
</dbReference>